<feature type="compositionally biased region" description="Polar residues" evidence="1">
    <location>
        <begin position="47"/>
        <end position="62"/>
    </location>
</feature>
<protein>
    <submittedName>
        <fullName evidence="3">Uncharacterized protein</fullName>
    </submittedName>
</protein>
<accession>A0A915IY27</accession>
<reference evidence="3" key="1">
    <citation type="submission" date="2022-11" db="UniProtKB">
        <authorList>
            <consortium name="WormBaseParasite"/>
        </authorList>
    </citation>
    <scope>IDENTIFICATION</scope>
</reference>
<keyword evidence="2" id="KW-1185">Reference proteome</keyword>
<feature type="compositionally biased region" description="Basic and acidic residues" evidence="1">
    <location>
        <begin position="63"/>
        <end position="77"/>
    </location>
</feature>
<feature type="region of interest" description="Disordered" evidence="1">
    <location>
        <begin position="95"/>
        <end position="136"/>
    </location>
</feature>
<feature type="region of interest" description="Disordered" evidence="1">
    <location>
        <begin position="1"/>
        <end position="83"/>
    </location>
</feature>
<evidence type="ECO:0000256" key="1">
    <source>
        <dbReference type="SAM" id="MobiDB-lite"/>
    </source>
</evidence>
<feature type="compositionally biased region" description="Polar residues" evidence="1">
    <location>
        <begin position="95"/>
        <end position="106"/>
    </location>
</feature>
<sequence>MAQSRPFDRHKYRQNSADSCPLSQDAKFCNCNKSSSGNDPSGAVNKRASSSSVTPLWQSMQDYNDHQGHSLVLDDSRPVGGSPDYVVVMRMQTHSADSSCSTSTTNIHKHNRKHRGSSGSNSLDSNPGGGQTPKRIDQQQAGNLLMWRFFPHQTNDLNYHCKETFWVG</sequence>
<evidence type="ECO:0000313" key="3">
    <source>
        <dbReference type="WBParaSite" id="nRc.2.0.1.t19000-RA"/>
    </source>
</evidence>
<organism evidence="2 3">
    <name type="scientific">Romanomermis culicivorax</name>
    <name type="common">Nematode worm</name>
    <dbReference type="NCBI Taxonomy" id="13658"/>
    <lineage>
        <taxon>Eukaryota</taxon>
        <taxon>Metazoa</taxon>
        <taxon>Ecdysozoa</taxon>
        <taxon>Nematoda</taxon>
        <taxon>Enoplea</taxon>
        <taxon>Dorylaimia</taxon>
        <taxon>Mermithida</taxon>
        <taxon>Mermithoidea</taxon>
        <taxon>Mermithidae</taxon>
        <taxon>Romanomermis</taxon>
    </lineage>
</organism>
<evidence type="ECO:0000313" key="2">
    <source>
        <dbReference type="Proteomes" id="UP000887565"/>
    </source>
</evidence>
<dbReference type="AlphaFoldDB" id="A0A915IY27"/>
<dbReference type="Proteomes" id="UP000887565">
    <property type="component" value="Unplaced"/>
</dbReference>
<dbReference type="WBParaSite" id="nRc.2.0.1.t19000-RA">
    <property type="protein sequence ID" value="nRc.2.0.1.t19000-RA"/>
    <property type="gene ID" value="nRc.2.0.1.g19000"/>
</dbReference>
<proteinExistence type="predicted"/>
<feature type="compositionally biased region" description="Basic residues" evidence="1">
    <location>
        <begin position="107"/>
        <end position="116"/>
    </location>
</feature>
<name>A0A915IY27_ROMCU</name>